<reference evidence="1 2" key="1">
    <citation type="journal article" date="2018" name="Biotechnol. Biofuels">
        <title>Integrative visual omics of the white-rot fungus Polyporus brumalis exposes the biotechnological potential of its oxidative enzymes for delignifying raw plant biomass.</title>
        <authorList>
            <person name="Miyauchi S."/>
            <person name="Rancon A."/>
            <person name="Drula E."/>
            <person name="Hage H."/>
            <person name="Chaduli D."/>
            <person name="Favel A."/>
            <person name="Grisel S."/>
            <person name="Henrissat B."/>
            <person name="Herpoel-Gimbert I."/>
            <person name="Ruiz-Duenas F.J."/>
            <person name="Chevret D."/>
            <person name="Hainaut M."/>
            <person name="Lin J."/>
            <person name="Wang M."/>
            <person name="Pangilinan J."/>
            <person name="Lipzen A."/>
            <person name="Lesage-Meessen L."/>
            <person name="Navarro D."/>
            <person name="Riley R."/>
            <person name="Grigoriev I.V."/>
            <person name="Zhou S."/>
            <person name="Raouche S."/>
            <person name="Rosso M.N."/>
        </authorList>
    </citation>
    <scope>NUCLEOTIDE SEQUENCE [LARGE SCALE GENOMIC DNA]</scope>
    <source>
        <strain evidence="1 2">BRFM 1820</strain>
    </source>
</reference>
<protein>
    <submittedName>
        <fullName evidence="1">Uncharacterized protein</fullName>
    </submittedName>
</protein>
<gene>
    <name evidence="1" type="ORF">OH76DRAFT_1488134</name>
</gene>
<organism evidence="1 2">
    <name type="scientific">Lentinus brumalis</name>
    <dbReference type="NCBI Taxonomy" id="2498619"/>
    <lineage>
        <taxon>Eukaryota</taxon>
        <taxon>Fungi</taxon>
        <taxon>Dikarya</taxon>
        <taxon>Basidiomycota</taxon>
        <taxon>Agaricomycotina</taxon>
        <taxon>Agaricomycetes</taxon>
        <taxon>Polyporales</taxon>
        <taxon>Polyporaceae</taxon>
        <taxon>Lentinus</taxon>
    </lineage>
</organism>
<proteinExistence type="predicted"/>
<sequence length="224" mass="25447">MSTPPDVLETGDQQLPMQVDDDVLGDAAAQLRPTTPESVIDVYEHGSWSQGHTPPRYRSLTRATRPPETRILLSRATDPWSDEYDEQSEAILTGIRYANGQPPSDCPIIQRTMPSFDISDVVEPLHWPSTEREEATFQQFMGAWRDLAREQRPPGMNRRAIEGEQQFLLSLLTASVPEMAKAVASRQVGVQRDIVHTMRTLIDGLEMLREVEEMVRYECMDVHE</sequence>
<dbReference type="AlphaFoldDB" id="A0A371CS75"/>
<keyword evidence="2" id="KW-1185">Reference proteome</keyword>
<dbReference type="EMBL" id="KZ857470">
    <property type="protein sequence ID" value="RDX43142.1"/>
    <property type="molecule type" value="Genomic_DNA"/>
</dbReference>
<accession>A0A371CS75</accession>
<evidence type="ECO:0000313" key="2">
    <source>
        <dbReference type="Proteomes" id="UP000256964"/>
    </source>
</evidence>
<name>A0A371CS75_9APHY</name>
<evidence type="ECO:0000313" key="1">
    <source>
        <dbReference type="EMBL" id="RDX43142.1"/>
    </source>
</evidence>
<dbReference type="Proteomes" id="UP000256964">
    <property type="component" value="Unassembled WGS sequence"/>
</dbReference>